<dbReference type="EMBL" id="CAESAK010000074">
    <property type="protein sequence ID" value="CAB4337669.1"/>
    <property type="molecule type" value="Genomic_DNA"/>
</dbReference>
<proteinExistence type="predicted"/>
<gene>
    <name evidence="1" type="ORF">UFOPK3775_00667</name>
</gene>
<protein>
    <submittedName>
        <fullName evidence="1">Unannotated protein</fullName>
    </submittedName>
</protein>
<sequence length="279" mass="29516">MSLDELFERLKYRFDSYFHSEKKSVKYLARLLAMTLFAAIISTIAPTLADELSSSPSMLQPEPTASTTTSVVIQESVTASDSPTVIATFTPEPAITRPAITISTDQPLPESSDSATADGEGVPWEIQPKYTLRIPASGAIDPRATTYFLPRIFVEPQDPEVEFTMACISSAGANLDLKTKGSPDNSPEGELLISGDNSGLLIVSGTTNKVINALNAAGGLFIRSTGGGLAGRSLTFRFVAMTSPTVKSEFCSKAQSGVITTIRALGLDLSTVKGGGKLK</sequence>
<organism evidence="1">
    <name type="scientific">freshwater metagenome</name>
    <dbReference type="NCBI Taxonomy" id="449393"/>
    <lineage>
        <taxon>unclassified sequences</taxon>
        <taxon>metagenomes</taxon>
        <taxon>ecological metagenomes</taxon>
    </lineage>
</organism>
<name>A0A6J5ZAS5_9ZZZZ</name>
<accession>A0A6J5ZAS5</accession>
<evidence type="ECO:0000313" key="1">
    <source>
        <dbReference type="EMBL" id="CAB4337669.1"/>
    </source>
</evidence>
<reference evidence="1" key="1">
    <citation type="submission" date="2020-05" db="EMBL/GenBank/DDBJ databases">
        <authorList>
            <person name="Chiriac C."/>
            <person name="Salcher M."/>
            <person name="Ghai R."/>
            <person name="Kavagutti S V."/>
        </authorList>
    </citation>
    <scope>NUCLEOTIDE SEQUENCE</scope>
</reference>
<dbReference type="AlphaFoldDB" id="A0A6J5ZAS5"/>